<proteinExistence type="predicted"/>
<dbReference type="EMBL" id="KI965505">
    <property type="protein sequence ID" value="EUD64394.1"/>
    <property type="molecule type" value="Genomic_DNA"/>
</dbReference>
<dbReference type="Proteomes" id="UP000030640">
    <property type="component" value="Unassembled WGS sequence"/>
</dbReference>
<name>W7A5M5_9APIC</name>
<dbReference type="RefSeq" id="XP_008819009.1">
    <property type="nucleotide sequence ID" value="XM_008820787.1"/>
</dbReference>
<sequence>MNEGFSGVLDAESSQSPCRQQRRNIEEGATSRVPLQPKNLLWIPFWDSTLGLRRKNPIANRGIL</sequence>
<evidence type="ECO:0000256" key="1">
    <source>
        <dbReference type="SAM" id="MobiDB-lite"/>
    </source>
</evidence>
<dbReference type="GeneID" id="20040489"/>
<evidence type="ECO:0000313" key="2">
    <source>
        <dbReference type="EMBL" id="EUD64394.1"/>
    </source>
</evidence>
<feature type="region of interest" description="Disordered" evidence="1">
    <location>
        <begin position="1"/>
        <end position="31"/>
    </location>
</feature>
<protein>
    <submittedName>
        <fullName evidence="2">Uncharacterized protein</fullName>
    </submittedName>
</protein>
<keyword evidence="3" id="KW-1185">Reference proteome</keyword>
<dbReference type="AlphaFoldDB" id="W7A5M5"/>
<gene>
    <name evidence="2" type="ORF">C922_05215</name>
</gene>
<accession>W7A5M5</accession>
<reference evidence="2 3" key="1">
    <citation type="submission" date="2013-02" db="EMBL/GenBank/DDBJ databases">
        <title>The Genome Sequence of Plasmodium inui San Antonio 1.</title>
        <authorList>
            <consortium name="The Broad Institute Genome Sequencing Platform"/>
            <consortium name="The Broad Institute Genome Sequencing Center for Infectious Disease"/>
            <person name="Neafsey D."/>
            <person name="Cheeseman I."/>
            <person name="Volkman S."/>
            <person name="Adams J."/>
            <person name="Walker B."/>
            <person name="Young S.K."/>
            <person name="Zeng Q."/>
            <person name="Gargeya S."/>
            <person name="Fitzgerald M."/>
            <person name="Haas B."/>
            <person name="Abouelleil A."/>
            <person name="Alvarado L."/>
            <person name="Arachchi H.M."/>
            <person name="Berlin A.M."/>
            <person name="Chapman S.B."/>
            <person name="Dewar J."/>
            <person name="Goldberg J."/>
            <person name="Griggs A."/>
            <person name="Gujja S."/>
            <person name="Hansen M."/>
            <person name="Howarth C."/>
            <person name="Imamovic A."/>
            <person name="Larimer J."/>
            <person name="McCowan C."/>
            <person name="Murphy C."/>
            <person name="Neiman D."/>
            <person name="Pearson M."/>
            <person name="Priest M."/>
            <person name="Roberts A."/>
            <person name="Saif S."/>
            <person name="Shea T."/>
            <person name="Sisk P."/>
            <person name="Sykes S."/>
            <person name="Wortman J."/>
            <person name="Nusbaum C."/>
            <person name="Birren B."/>
        </authorList>
    </citation>
    <scope>NUCLEOTIDE SEQUENCE [LARGE SCALE GENOMIC DNA]</scope>
    <source>
        <strain evidence="2 3">San Antonio 1</strain>
    </source>
</reference>
<organism evidence="2 3">
    <name type="scientific">Plasmodium inui San Antonio 1</name>
    <dbReference type="NCBI Taxonomy" id="1237626"/>
    <lineage>
        <taxon>Eukaryota</taxon>
        <taxon>Sar</taxon>
        <taxon>Alveolata</taxon>
        <taxon>Apicomplexa</taxon>
        <taxon>Aconoidasida</taxon>
        <taxon>Haemosporida</taxon>
        <taxon>Plasmodiidae</taxon>
        <taxon>Plasmodium</taxon>
        <taxon>Plasmodium (Plasmodium)</taxon>
    </lineage>
</organism>
<dbReference type="VEuPathDB" id="PlasmoDB:C922_05215"/>
<evidence type="ECO:0000313" key="3">
    <source>
        <dbReference type="Proteomes" id="UP000030640"/>
    </source>
</evidence>